<comment type="caution">
    <text evidence="1">The sequence shown here is derived from an EMBL/GenBank/DDBJ whole genome shotgun (WGS) entry which is preliminary data.</text>
</comment>
<evidence type="ECO:0000313" key="1">
    <source>
        <dbReference type="EMBL" id="KAK9695057.1"/>
    </source>
</evidence>
<proteinExistence type="predicted"/>
<dbReference type="Proteomes" id="UP001458880">
    <property type="component" value="Unassembled WGS sequence"/>
</dbReference>
<keyword evidence="2" id="KW-1185">Reference proteome</keyword>
<protein>
    <submittedName>
        <fullName evidence="1">Uncharacterized protein</fullName>
    </submittedName>
</protein>
<sequence>MFTGHNGSTANALFVRLVRGLKKDHECADVRRQLNVHMVVSSVTSALKKRSLGLSYLKNKRSLLKCCELKKLRRKLRNNNILIFPTYYLKDNRKIYLSMKA</sequence>
<dbReference type="EMBL" id="JASPKY010000493">
    <property type="protein sequence ID" value="KAK9695057.1"/>
    <property type="molecule type" value="Genomic_DNA"/>
</dbReference>
<dbReference type="AlphaFoldDB" id="A0AAW1IY19"/>
<gene>
    <name evidence="1" type="ORF">QE152_g33122</name>
</gene>
<organism evidence="1 2">
    <name type="scientific">Popillia japonica</name>
    <name type="common">Japanese beetle</name>
    <dbReference type="NCBI Taxonomy" id="7064"/>
    <lineage>
        <taxon>Eukaryota</taxon>
        <taxon>Metazoa</taxon>
        <taxon>Ecdysozoa</taxon>
        <taxon>Arthropoda</taxon>
        <taxon>Hexapoda</taxon>
        <taxon>Insecta</taxon>
        <taxon>Pterygota</taxon>
        <taxon>Neoptera</taxon>
        <taxon>Endopterygota</taxon>
        <taxon>Coleoptera</taxon>
        <taxon>Polyphaga</taxon>
        <taxon>Scarabaeiformia</taxon>
        <taxon>Scarabaeidae</taxon>
        <taxon>Rutelinae</taxon>
        <taxon>Popillia</taxon>
    </lineage>
</organism>
<accession>A0AAW1IY19</accession>
<evidence type="ECO:0000313" key="2">
    <source>
        <dbReference type="Proteomes" id="UP001458880"/>
    </source>
</evidence>
<name>A0AAW1IY19_POPJA</name>
<reference evidence="1 2" key="1">
    <citation type="journal article" date="2024" name="BMC Genomics">
        <title>De novo assembly and annotation of Popillia japonica's genome with initial clues to its potential as an invasive pest.</title>
        <authorList>
            <person name="Cucini C."/>
            <person name="Boschi S."/>
            <person name="Funari R."/>
            <person name="Cardaioli E."/>
            <person name="Iannotti N."/>
            <person name="Marturano G."/>
            <person name="Paoli F."/>
            <person name="Bruttini M."/>
            <person name="Carapelli A."/>
            <person name="Frati F."/>
            <person name="Nardi F."/>
        </authorList>
    </citation>
    <scope>NUCLEOTIDE SEQUENCE [LARGE SCALE GENOMIC DNA]</scope>
    <source>
        <strain evidence="1">DMR45628</strain>
    </source>
</reference>